<keyword evidence="1" id="KW-0472">Membrane</keyword>
<name>A0A2M7MH23_9BACT</name>
<comment type="caution">
    <text evidence="2">The sequence shown here is derived from an EMBL/GenBank/DDBJ whole genome shotgun (WGS) entry which is preliminary data.</text>
</comment>
<dbReference type="Pfam" id="PF07676">
    <property type="entry name" value="PD40"/>
    <property type="match status" value="1"/>
</dbReference>
<accession>A0A2M7MH23</accession>
<dbReference type="EMBL" id="PFJV01000048">
    <property type="protein sequence ID" value="PIX92396.1"/>
    <property type="molecule type" value="Genomic_DNA"/>
</dbReference>
<dbReference type="SUPFAM" id="SSF82171">
    <property type="entry name" value="DPP6 N-terminal domain-like"/>
    <property type="match status" value="1"/>
</dbReference>
<evidence type="ECO:0000313" key="3">
    <source>
        <dbReference type="Proteomes" id="UP000230658"/>
    </source>
</evidence>
<dbReference type="Proteomes" id="UP000230658">
    <property type="component" value="Unassembled WGS sequence"/>
</dbReference>
<evidence type="ECO:0000313" key="2">
    <source>
        <dbReference type="EMBL" id="PIX92396.1"/>
    </source>
</evidence>
<dbReference type="InterPro" id="IPR011042">
    <property type="entry name" value="6-blade_b-propeller_TolB-like"/>
</dbReference>
<evidence type="ECO:0008006" key="4">
    <source>
        <dbReference type="Google" id="ProtNLM"/>
    </source>
</evidence>
<evidence type="ECO:0000256" key="1">
    <source>
        <dbReference type="SAM" id="Phobius"/>
    </source>
</evidence>
<keyword evidence="1" id="KW-0812">Transmembrane</keyword>
<protein>
    <recommendedName>
        <fullName evidence="4">Dipeptidylpeptidase IV N-terminal domain-containing protein</fullName>
    </recommendedName>
</protein>
<organism evidence="2 3">
    <name type="scientific">Candidatus Kuenenbacteria bacterium CG_4_10_14_3_um_filter_39_14</name>
    <dbReference type="NCBI Taxonomy" id="1974614"/>
    <lineage>
        <taxon>Bacteria</taxon>
        <taxon>Candidatus Kueneniibacteriota</taxon>
    </lineage>
</organism>
<sequence length="218" mass="24795">MLKKLFIVFAVIIGIVVLVVAALFISSWTSRPKTDKEFLSQLKGEVVFTRRNAEGVSDIWKINANGTGEVMLFHNDSNPFKADALSPLWSKDGKKIYFISFDNNKKEIILEIDDNEKNINIIKNPDRKPSTGSEWSREKDIRVFNGDIYIIKDGQEVRIFKHSGYYNQDYVAGSGASEASWSPDKEYIIFEVEGFITIINKNGKITKLTKGSAPDWKY</sequence>
<dbReference type="AlphaFoldDB" id="A0A2M7MH23"/>
<proteinExistence type="predicted"/>
<keyword evidence="1" id="KW-1133">Transmembrane helix</keyword>
<gene>
    <name evidence="2" type="ORF">COZ26_02050</name>
</gene>
<feature type="transmembrane region" description="Helical" evidence="1">
    <location>
        <begin position="6"/>
        <end position="26"/>
    </location>
</feature>
<dbReference type="InterPro" id="IPR011659">
    <property type="entry name" value="WD40"/>
</dbReference>
<dbReference type="Gene3D" id="2.120.10.30">
    <property type="entry name" value="TolB, C-terminal domain"/>
    <property type="match status" value="1"/>
</dbReference>
<reference evidence="3" key="1">
    <citation type="submission" date="2017-09" db="EMBL/GenBank/DDBJ databases">
        <title>Depth-based differentiation of microbial function through sediment-hosted aquifers and enrichment of novel symbionts in the deep terrestrial subsurface.</title>
        <authorList>
            <person name="Probst A.J."/>
            <person name="Ladd B."/>
            <person name="Jarett J.K."/>
            <person name="Geller-Mcgrath D.E."/>
            <person name="Sieber C.M.K."/>
            <person name="Emerson J.B."/>
            <person name="Anantharaman K."/>
            <person name="Thomas B.C."/>
            <person name="Malmstrom R."/>
            <person name="Stieglmeier M."/>
            <person name="Klingl A."/>
            <person name="Woyke T."/>
            <person name="Ryan C.M."/>
            <person name="Banfield J.F."/>
        </authorList>
    </citation>
    <scope>NUCLEOTIDE SEQUENCE [LARGE SCALE GENOMIC DNA]</scope>
</reference>